<dbReference type="KEGG" id="cmv:CMUST_14085"/>
<sequence>MTEVSEQALANFEFEDSSQSFAPGAPSVASKDTLLLVWDAPNIDMGLGAILGGRPNAAHRPRFDAIGRWLLAKAGELAHRTKLQIEAEATVFTNVTPGGADVVRPWVEALRNVGFAVFAKPKLTEESDVDPDMLEHIRRRHSEGVLRGIVVASADGQNFRDLLEELAADGVHVTVLGFHEHASWAVTSDSLHFVDLEEIPNVFREPLPRISLDSLPDAGAWLQPFRPLSALLSARA</sequence>
<dbReference type="STRING" id="571915.CMUST_14085"/>
<gene>
    <name evidence="2" type="ORF">CMUST_14085</name>
</gene>
<dbReference type="RefSeq" id="WP_083987604.1">
    <property type="nucleotide sequence ID" value="NZ_CP011542.1"/>
</dbReference>
<dbReference type="AlphaFoldDB" id="A0A0G3H307"/>
<evidence type="ECO:0000313" key="3">
    <source>
        <dbReference type="Proteomes" id="UP000035199"/>
    </source>
</evidence>
<dbReference type="OrthoDB" id="4772393at2"/>
<evidence type="ECO:0000313" key="2">
    <source>
        <dbReference type="EMBL" id="AKK07110.1"/>
    </source>
</evidence>
<dbReference type="InterPro" id="IPR021139">
    <property type="entry name" value="NYN"/>
</dbReference>
<dbReference type="Proteomes" id="UP000035199">
    <property type="component" value="Chromosome"/>
</dbReference>
<dbReference type="PATRIC" id="fig|571915.4.peg.3022"/>
<protein>
    <submittedName>
        <fullName evidence="2">NYN domain</fullName>
    </submittedName>
</protein>
<evidence type="ECO:0000259" key="1">
    <source>
        <dbReference type="Pfam" id="PF01936"/>
    </source>
</evidence>
<reference evidence="3" key="2">
    <citation type="submission" date="2015-05" db="EMBL/GenBank/DDBJ databases">
        <title>Complete genome sequence of Corynebacterium mustelae DSM 45274, isolated from various tissues of a male ferret with lethal sepsis.</title>
        <authorList>
            <person name="Ruckert C."/>
            <person name="Albersmeier A."/>
            <person name="Winkler A."/>
            <person name="Tauch A."/>
        </authorList>
    </citation>
    <scope>NUCLEOTIDE SEQUENCE [LARGE SCALE GENOMIC DNA]</scope>
    <source>
        <strain evidence="3">DSM 45274</strain>
    </source>
</reference>
<organism evidence="2 3">
    <name type="scientific">Corynebacterium mustelae</name>
    <dbReference type="NCBI Taxonomy" id="571915"/>
    <lineage>
        <taxon>Bacteria</taxon>
        <taxon>Bacillati</taxon>
        <taxon>Actinomycetota</taxon>
        <taxon>Actinomycetes</taxon>
        <taxon>Mycobacteriales</taxon>
        <taxon>Corynebacteriaceae</taxon>
        <taxon>Corynebacterium</taxon>
    </lineage>
</organism>
<dbReference type="Gene3D" id="3.40.50.1010">
    <property type="entry name" value="5'-nuclease"/>
    <property type="match status" value="1"/>
</dbReference>
<proteinExistence type="predicted"/>
<accession>A0A0G3H307</accession>
<dbReference type="Pfam" id="PF01936">
    <property type="entry name" value="NYN"/>
    <property type="match status" value="1"/>
</dbReference>
<dbReference type="EMBL" id="CP011542">
    <property type="protein sequence ID" value="AKK07110.1"/>
    <property type="molecule type" value="Genomic_DNA"/>
</dbReference>
<name>A0A0G3H307_9CORY</name>
<reference evidence="2 3" key="1">
    <citation type="journal article" date="2015" name="Genome Announc.">
        <title>Complete Genome Sequence of the Type Strain Corynebacterium mustelae DSM 45274, Isolated from Various Tissues of a Male Ferret with Lethal Sepsis.</title>
        <authorList>
            <person name="Ruckert C."/>
            <person name="Eimer J."/>
            <person name="Winkler A."/>
            <person name="Tauch A."/>
        </authorList>
    </citation>
    <scope>NUCLEOTIDE SEQUENCE [LARGE SCALE GENOMIC DNA]</scope>
    <source>
        <strain evidence="2 3">DSM 45274</strain>
    </source>
</reference>
<keyword evidence="3" id="KW-1185">Reference proteome</keyword>
<dbReference type="GO" id="GO:0004540">
    <property type="term" value="F:RNA nuclease activity"/>
    <property type="evidence" value="ECO:0007669"/>
    <property type="project" value="InterPro"/>
</dbReference>
<feature type="domain" description="NYN" evidence="1">
    <location>
        <begin position="37"/>
        <end position="196"/>
    </location>
</feature>